<feature type="transmembrane region" description="Helical" evidence="7">
    <location>
        <begin position="331"/>
        <end position="354"/>
    </location>
</feature>
<accession>R7ZC59</accession>
<evidence type="ECO:0000313" key="10">
    <source>
        <dbReference type="Proteomes" id="UP000013911"/>
    </source>
</evidence>
<dbReference type="RefSeq" id="WP_010859818.1">
    <property type="nucleotide sequence ID" value="NZ_KB933398.1"/>
</dbReference>
<dbReference type="InterPro" id="IPR042094">
    <property type="entry name" value="T2SS_GspF_sf"/>
</dbReference>
<evidence type="ECO:0000259" key="8">
    <source>
        <dbReference type="Pfam" id="PF00482"/>
    </source>
</evidence>
<dbReference type="PANTHER" id="PTHR30012:SF0">
    <property type="entry name" value="TYPE II SECRETION SYSTEM PROTEIN F-RELATED"/>
    <property type="match status" value="1"/>
</dbReference>
<dbReference type="PRINTS" id="PR00812">
    <property type="entry name" value="BCTERIALGSPF"/>
</dbReference>
<comment type="subcellular location">
    <subcellularLocation>
        <location evidence="1">Cell membrane</location>
        <topology evidence="1">Multi-pass membrane protein</topology>
    </subcellularLocation>
</comment>
<dbReference type="InterPro" id="IPR003004">
    <property type="entry name" value="GspF/PilC"/>
</dbReference>
<evidence type="ECO:0000256" key="2">
    <source>
        <dbReference type="ARBA" id="ARBA00005745"/>
    </source>
</evidence>
<comment type="caution">
    <text evidence="9">The sequence shown here is derived from an EMBL/GenBank/DDBJ whole genome shotgun (WGS) entry which is preliminary data.</text>
</comment>
<evidence type="ECO:0000313" key="9">
    <source>
        <dbReference type="EMBL" id="EON71683.1"/>
    </source>
</evidence>
<dbReference type="GO" id="GO:0005886">
    <property type="term" value="C:plasma membrane"/>
    <property type="evidence" value="ECO:0007669"/>
    <property type="project" value="UniProtKB-SubCell"/>
</dbReference>
<sequence length="357" mass="40986">MQLRELIEKLQMDYIKATKWRVKDQANFFSHLSVLMQEGYLFAQAISMLLPHHVEAHEEIQQLINEKFKEGAGVTGVLETLQISKHYLVAIAIAENNGHMMEALKGVAKQMALNEATKKKLKGLLLYPIILLLFLLLLFLVFRTIFFPNIEKMVLSRSGEAGESSIEFSRYLLHLPDVLFTIGIVVVSSSIIFRFFLKRQSIVQQLRMSLKIPFINNYIRLSITRQFAAYLGSLLQSGFSLQASLQILQEQQLQPFVQHFAGRIKERVIYGDTLTQAVIFMAEWHKDFSIFVEHGEQSGYLGKELVLYSELLAEKQQLLLKRMLAFVQPTFFIIIALCIIAAYVSLLLPVYHMIELV</sequence>
<dbReference type="EMBL" id="AQPX01000021">
    <property type="protein sequence ID" value="EON71683.1"/>
    <property type="molecule type" value="Genomic_DNA"/>
</dbReference>
<dbReference type="PATRIC" id="fig|1285586.5.peg.2947"/>
<proteinExistence type="inferred from homology"/>
<dbReference type="OrthoDB" id="1638902at2"/>
<dbReference type="InterPro" id="IPR018076">
    <property type="entry name" value="T2SS_GspF_dom"/>
</dbReference>
<name>R7ZC59_LYSSH</name>
<feature type="transmembrane region" description="Helical" evidence="7">
    <location>
        <begin position="124"/>
        <end position="146"/>
    </location>
</feature>
<dbReference type="PANTHER" id="PTHR30012">
    <property type="entry name" value="GENERAL SECRETION PATHWAY PROTEIN"/>
    <property type="match status" value="1"/>
</dbReference>
<reference evidence="9 10" key="1">
    <citation type="submission" date="2013-04" db="EMBL/GenBank/DDBJ databases">
        <title>Draft genome of the heavy metal tolerant bacterium Lysinibacillus sphaericus strain OT4b.31.</title>
        <authorList>
            <person name="Pena-Montenegro T.D."/>
            <person name="Dussan J."/>
        </authorList>
    </citation>
    <scope>NUCLEOTIDE SEQUENCE [LARGE SCALE GENOMIC DNA]</scope>
    <source>
        <strain evidence="9 10">OT4b.31</strain>
    </source>
</reference>
<keyword evidence="3" id="KW-1003">Cell membrane</keyword>
<dbReference type="Pfam" id="PF00482">
    <property type="entry name" value="T2SSF"/>
    <property type="match status" value="2"/>
</dbReference>
<comment type="similarity">
    <text evidence="2">Belongs to the GSP F family.</text>
</comment>
<evidence type="ECO:0000256" key="3">
    <source>
        <dbReference type="ARBA" id="ARBA00022475"/>
    </source>
</evidence>
<protein>
    <submittedName>
        <fullName evidence="9">ComG operon protein 2</fullName>
    </submittedName>
</protein>
<organism evidence="9 10">
    <name type="scientific">Lysinibacillus sphaericus OT4b.31</name>
    <dbReference type="NCBI Taxonomy" id="1285586"/>
    <lineage>
        <taxon>Bacteria</taxon>
        <taxon>Bacillati</taxon>
        <taxon>Bacillota</taxon>
        <taxon>Bacilli</taxon>
        <taxon>Bacillales</taxon>
        <taxon>Bacillaceae</taxon>
        <taxon>Lysinibacillus</taxon>
    </lineage>
</organism>
<feature type="transmembrane region" description="Helical" evidence="7">
    <location>
        <begin position="178"/>
        <end position="197"/>
    </location>
</feature>
<dbReference type="eggNOG" id="COG1459">
    <property type="taxonomic scope" value="Bacteria"/>
</dbReference>
<evidence type="ECO:0000256" key="4">
    <source>
        <dbReference type="ARBA" id="ARBA00022692"/>
    </source>
</evidence>
<dbReference type="Gene3D" id="1.20.81.30">
    <property type="entry name" value="Type II secretion system (T2SS), domain F"/>
    <property type="match status" value="2"/>
</dbReference>
<dbReference type="Proteomes" id="UP000013911">
    <property type="component" value="Unassembled WGS sequence"/>
</dbReference>
<evidence type="ECO:0000256" key="7">
    <source>
        <dbReference type="SAM" id="Phobius"/>
    </source>
</evidence>
<keyword evidence="5 7" id="KW-1133">Transmembrane helix</keyword>
<keyword evidence="6 7" id="KW-0472">Membrane</keyword>
<dbReference type="NCBIfam" id="NF041012">
    <property type="entry name" value="T4P_ComGB"/>
    <property type="match status" value="1"/>
</dbReference>
<keyword evidence="4 7" id="KW-0812">Transmembrane</keyword>
<evidence type="ECO:0000256" key="1">
    <source>
        <dbReference type="ARBA" id="ARBA00004651"/>
    </source>
</evidence>
<feature type="domain" description="Type II secretion system protein GspF" evidence="8">
    <location>
        <begin position="227"/>
        <end position="349"/>
    </location>
</feature>
<dbReference type="AlphaFoldDB" id="R7ZC59"/>
<dbReference type="InterPro" id="IPR047692">
    <property type="entry name" value="T4P_ComGB"/>
</dbReference>
<evidence type="ECO:0000256" key="6">
    <source>
        <dbReference type="ARBA" id="ARBA00023136"/>
    </source>
</evidence>
<gene>
    <name evidence="9" type="ORF">H131_14408</name>
</gene>
<feature type="domain" description="Type II secretion system protein GspF" evidence="8">
    <location>
        <begin position="28"/>
        <end position="148"/>
    </location>
</feature>
<evidence type="ECO:0000256" key="5">
    <source>
        <dbReference type="ARBA" id="ARBA00022989"/>
    </source>
</evidence>
<dbReference type="HOGENOM" id="CLU_035032_1_1_9"/>